<reference evidence="1" key="1">
    <citation type="journal article" date="2020" name="mSystems">
        <title>Genome- and Community-Level Interaction Insights into Carbon Utilization and Element Cycling Functions of Hydrothermarchaeota in Hydrothermal Sediment.</title>
        <authorList>
            <person name="Zhou Z."/>
            <person name="Liu Y."/>
            <person name="Xu W."/>
            <person name="Pan J."/>
            <person name="Luo Z.H."/>
            <person name="Li M."/>
        </authorList>
    </citation>
    <scope>NUCLEOTIDE SEQUENCE [LARGE SCALE GENOMIC DNA]</scope>
    <source>
        <strain evidence="1">SpSt-885</strain>
    </source>
</reference>
<comment type="caution">
    <text evidence="1">The sequence shown here is derived from an EMBL/GenBank/DDBJ whole genome shotgun (WGS) entry which is preliminary data.</text>
</comment>
<sequence length="299" mass="33213">MIIKFGSAKIAGVATNPVSLRRLVGYNAFIKIAAIYELDTDKYLYIRNHSVSSGEYWGPNGNGDYFPEKELAENYKTFIGQRVSIDHKDDLIIGHVLTSKYVPWDNTKKIGAFVENILAIDKELAEKIHPGLIQLIIEGKITDTSMGALTRYTICSICGNVAETEEEYCDHVKNHKMEKIALANGEKRLVYEICHEVSFFEDSIIVPLHLGGKAGGEGADPKAKVIQIIASVSKIDLSRLIDSIDNSISSELSKNFFEELNSALEQGIEPALAVIYKYSTKVEPQTKRLFAKLASLLKL</sequence>
<protein>
    <submittedName>
        <fullName evidence="1">Uncharacterized protein</fullName>
    </submittedName>
</protein>
<evidence type="ECO:0000313" key="1">
    <source>
        <dbReference type="EMBL" id="HGZ60320.1"/>
    </source>
</evidence>
<dbReference type="EMBL" id="DTLS01000108">
    <property type="protein sequence ID" value="HGZ60320.1"/>
    <property type="molecule type" value="Genomic_DNA"/>
</dbReference>
<gene>
    <name evidence="1" type="ORF">ENW83_03835</name>
</gene>
<proteinExistence type="predicted"/>
<dbReference type="AlphaFoldDB" id="A0A7J3SL14"/>
<organism evidence="1">
    <name type="scientific">Fervidicoccus fontis</name>
    <dbReference type="NCBI Taxonomy" id="683846"/>
    <lineage>
        <taxon>Archaea</taxon>
        <taxon>Thermoproteota</taxon>
        <taxon>Thermoprotei</taxon>
        <taxon>Fervidicoccales</taxon>
        <taxon>Fervidicoccaceae</taxon>
        <taxon>Fervidicoccus</taxon>
    </lineage>
</organism>
<name>A0A7J3SL14_9CREN</name>
<accession>A0A7J3SL14</accession>